<dbReference type="Pfam" id="PF20730">
    <property type="entry name" value="YetF_N"/>
    <property type="match status" value="1"/>
</dbReference>
<evidence type="ECO:0000313" key="10">
    <source>
        <dbReference type="EMBL" id="PNU02074.1"/>
    </source>
</evidence>
<dbReference type="InterPro" id="IPR048454">
    <property type="entry name" value="YetF_N"/>
</dbReference>
<gene>
    <name evidence="10" type="ORF">A8V01_27015</name>
</gene>
<dbReference type="InterPro" id="IPR007353">
    <property type="entry name" value="DUF421"/>
</dbReference>
<accession>A0A2K2FTI2</accession>
<dbReference type="Proteomes" id="UP000236327">
    <property type="component" value="Unassembled WGS sequence"/>
</dbReference>
<comment type="caution">
    <text evidence="10">The sequence shown here is derived from an EMBL/GenBank/DDBJ whole genome shotgun (WGS) entry which is preliminary data.</text>
</comment>
<evidence type="ECO:0000256" key="6">
    <source>
        <dbReference type="ARBA" id="ARBA00023136"/>
    </source>
</evidence>
<feature type="transmembrane region" description="Helical" evidence="7">
    <location>
        <begin position="53"/>
        <end position="75"/>
    </location>
</feature>
<organism evidence="10 11">
    <name type="scientific">Novosphingobium guangzhouense</name>
    <dbReference type="NCBI Taxonomy" id="1850347"/>
    <lineage>
        <taxon>Bacteria</taxon>
        <taxon>Pseudomonadati</taxon>
        <taxon>Pseudomonadota</taxon>
        <taxon>Alphaproteobacteria</taxon>
        <taxon>Sphingomonadales</taxon>
        <taxon>Sphingomonadaceae</taxon>
        <taxon>Novosphingobium</taxon>
    </lineage>
</organism>
<comment type="similarity">
    <text evidence="2">Belongs to the UPF0702 family.</text>
</comment>
<evidence type="ECO:0000256" key="7">
    <source>
        <dbReference type="SAM" id="Phobius"/>
    </source>
</evidence>
<reference evidence="10 11" key="1">
    <citation type="submission" date="2016-05" db="EMBL/GenBank/DDBJ databases">
        <title>Complete genome sequence of Novosphingobium guangzhouense SA925(T).</title>
        <authorList>
            <person name="Sha S."/>
        </authorList>
    </citation>
    <scope>NUCLEOTIDE SEQUENCE [LARGE SCALE GENOMIC DNA]</scope>
    <source>
        <strain evidence="10 11">SA925</strain>
    </source>
</reference>
<protein>
    <recommendedName>
        <fullName evidence="12">DUF421 domain-containing protein</fullName>
    </recommendedName>
</protein>
<evidence type="ECO:0000256" key="2">
    <source>
        <dbReference type="ARBA" id="ARBA00006448"/>
    </source>
</evidence>
<keyword evidence="6 7" id="KW-0472">Membrane</keyword>
<dbReference type="InterPro" id="IPR023090">
    <property type="entry name" value="UPF0702_alpha/beta_dom_sf"/>
</dbReference>
<dbReference type="RefSeq" id="WP_103099100.1">
    <property type="nucleotide sequence ID" value="NZ_LYMM01000090.1"/>
</dbReference>
<dbReference type="GO" id="GO:0005886">
    <property type="term" value="C:plasma membrane"/>
    <property type="evidence" value="ECO:0007669"/>
    <property type="project" value="UniProtKB-SubCell"/>
</dbReference>
<keyword evidence="4 7" id="KW-0812">Transmembrane</keyword>
<dbReference type="AlphaFoldDB" id="A0A2K2FTI2"/>
<feature type="domain" description="YetF-like N-terminal transmembrane" evidence="9">
    <location>
        <begin position="2"/>
        <end position="66"/>
    </location>
</feature>
<proteinExistence type="inferred from homology"/>
<comment type="subcellular location">
    <subcellularLocation>
        <location evidence="1">Cell membrane</location>
        <topology evidence="1">Multi-pass membrane protein</topology>
    </subcellularLocation>
</comment>
<sequence>MEIVIRASVMFVLVYVLLRLMGKRELGQMAPFELVSLIVTGDLIQQGVTHQDFSLTGAMLAIFTFAAWSFAMGLVSHRFPKARRVLESRPVVLVRDGRLLKSNLDEERIDDSELAIEMRLAGISSLSQIAWAILEPEGKISFIRKDDADADPRYGQDTAPA</sequence>
<dbReference type="Gene3D" id="3.30.240.20">
    <property type="entry name" value="bsu07140 like domains"/>
    <property type="match status" value="1"/>
</dbReference>
<name>A0A2K2FTI2_9SPHN</name>
<keyword evidence="5 7" id="KW-1133">Transmembrane helix</keyword>
<dbReference type="Pfam" id="PF04239">
    <property type="entry name" value="DUF421"/>
    <property type="match status" value="1"/>
</dbReference>
<evidence type="ECO:0000313" key="11">
    <source>
        <dbReference type="Proteomes" id="UP000236327"/>
    </source>
</evidence>
<feature type="domain" description="YetF C-terminal" evidence="8">
    <location>
        <begin position="78"/>
        <end position="152"/>
    </location>
</feature>
<dbReference type="OrthoDB" id="9793799at2"/>
<keyword evidence="11" id="KW-1185">Reference proteome</keyword>
<evidence type="ECO:0000256" key="5">
    <source>
        <dbReference type="ARBA" id="ARBA00022989"/>
    </source>
</evidence>
<evidence type="ECO:0008006" key="12">
    <source>
        <dbReference type="Google" id="ProtNLM"/>
    </source>
</evidence>
<evidence type="ECO:0000259" key="8">
    <source>
        <dbReference type="Pfam" id="PF04239"/>
    </source>
</evidence>
<dbReference type="EMBL" id="LYMM01000090">
    <property type="protein sequence ID" value="PNU02074.1"/>
    <property type="molecule type" value="Genomic_DNA"/>
</dbReference>
<evidence type="ECO:0000256" key="3">
    <source>
        <dbReference type="ARBA" id="ARBA00022475"/>
    </source>
</evidence>
<evidence type="ECO:0000256" key="4">
    <source>
        <dbReference type="ARBA" id="ARBA00022692"/>
    </source>
</evidence>
<dbReference type="PANTHER" id="PTHR34582:SF6">
    <property type="entry name" value="UPF0702 TRANSMEMBRANE PROTEIN YCAP"/>
    <property type="match status" value="1"/>
</dbReference>
<dbReference type="PANTHER" id="PTHR34582">
    <property type="entry name" value="UPF0702 TRANSMEMBRANE PROTEIN YCAP"/>
    <property type="match status" value="1"/>
</dbReference>
<evidence type="ECO:0000256" key="1">
    <source>
        <dbReference type="ARBA" id="ARBA00004651"/>
    </source>
</evidence>
<evidence type="ECO:0000259" key="9">
    <source>
        <dbReference type="Pfam" id="PF20730"/>
    </source>
</evidence>
<keyword evidence="3" id="KW-1003">Cell membrane</keyword>